<name>A0A4Z0LB62_9FLAO</name>
<proteinExistence type="predicted"/>
<protein>
    <recommendedName>
        <fullName evidence="3">XRE family transcriptional regulator</fullName>
    </recommendedName>
</protein>
<reference evidence="1 2" key="1">
    <citation type="submission" date="2019-04" db="EMBL/GenBank/DDBJ databases">
        <title>Flavobacterium sp. strain DS2-A Genome sequencing and assembly.</title>
        <authorList>
            <person name="Kim I."/>
        </authorList>
    </citation>
    <scope>NUCLEOTIDE SEQUENCE [LARGE SCALE GENOMIC DNA]</scope>
    <source>
        <strain evidence="1 2">DS2-A</strain>
    </source>
</reference>
<organism evidence="1 2">
    <name type="scientific">Flavobacterium humi</name>
    <dbReference type="NCBI Taxonomy" id="2562683"/>
    <lineage>
        <taxon>Bacteria</taxon>
        <taxon>Pseudomonadati</taxon>
        <taxon>Bacteroidota</taxon>
        <taxon>Flavobacteriia</taxon>
        <taxon>Flavobacteriales</taxon>
        <taxon>Flavobacteriaceae</taxon>
        <taxon>Flavobacterium</taxon>
    </lineage>
</organism>
<dbReference type="OrthoDB" id="1260873at2"/>
<dbReference type="AlphaFoldDB" id="A0A4Z0LB62"/>
<sequence length="102" mass="11199">MKENSTEHIKIKTAISLKKLLASIQNSAQVKNADNSIVKSYNDIALNADIRKATVSNTFNANSIADSTTLILIIEAMGFSLTDFAKIYDSIKDSEILTFKKS</sequence>
<comment type="caution">
    <text evidence="1">The sequence shown here is derived from an EMBL/GenBank/DDBJ whole genome shotgun (WGS) entry which is preliminary data.</text>
</comment>
<dbReference type="EMBL" id="SRLH01000002">
    <property type="protein sequence ID" value="TGD58967.1"/>
    <property type="molecule type" value="Genomic_DNA"/>
</dbReference>
<dbReference type="Proteomes" id="UP000297407">
    <property type="component" value="Unassembled WGS sequence"/>
</dbReference>
<accession>A0A4Z0LB62</accession>
<evidence type="ECO:0008006" key="3">
    <source>
        <dbReference type="Google" id="ProtNLM"/>
    </source>
</evidence>
<evidence type="ECO:0000313" key="2">
    <source>
        <dbReference type="Proteomes" id="UP000297407"/>
    </source>
</evidence>
<evidence type="ECO:0000313" key="1">
    <source>
        <dbReference type="EMBL" id="TGD58967.1"/>
    </source>
</evidence>
<gene>
    <name evidence="1" type="ORF">E4635_03705</name>
</gene>
<dbReference type="RefSeq" id="WP_135525277.1">
    <property type="nucleotide sequence ID" value="NZ_SRLH01000002.1"/>
</dbReference>
<keyword evidence="2" id="KW-1185">Reference proteome</keyword>